<comment type="caution">
    <text evidence="1">The sequence shown here is derived from an EMBL/GenBank/DDBJ whole genome shotgun (WGS) entry which is preliminary data.</text>
</comment>
<organism evidence="1 2">
    <name type="scientific">Candidatus Woesebacteria bacterium RIFCSPHIGHO2_01_FULL_41_10</name>
    <dbReference type="NCBI Taxonomy" id="1802500"/>
    <lineage>
        <taxon>Bacteria</taxon>
        <taxon>Candidatus Woeseibacteriota</taxon>
    </lineage>
</organism>
<reference evidence="1 2" key="1">
    <citation type="journal article" date="2016" name="Nat. Commun.">
        <title>Thousands of microbial genomes shed light on interconnected biogeochemical processes in an aquifer system.</title>
        <authorList>
            <person name="Anantharaman K."/>
            <person name="Brown C.T."/>
            <person name="Hug L.A."/>
            <person name="Sharon I."/>
            <person name="Castelle C.J."/>
            <person name="Probst A.J."/>
            <person name="Thomas B.C."/>
            <person name="Singh A."/>
            <person name="Wilkins M.J."/>
            <person name="Karaoz U."/>
            <person name="Brodie E.L."/>
            <person name="Williams K.H."/>
            <person name="Hubbard S.S."/>
            <person name="Banfield J.F."/>
        </authorList>
    </citation>
    <scope>NUCLEOTIDE SEQUENCE [LARGE SCALE GENOMIC DNA]</scope>
</reference>
<evidence type="ECO:0008006" key="3">
    <source>
        <dbReference type="Google" id="ProtNLM"/>
    </source>
</evidence>
<protein>
    <recommendedName>
        <fullName evidence="3">Antitoxin</fullName>
    </recommendedName>
</protein>
<dbReference type="EMBL" id="MGGM01000033">
    <property type="protein sequence ID" value="OGM28185.1"/>
    <property type="molecule type" value="Genomic_DNA"/>
</dbReference>
<dbReference type="Proteomes" id="UP000177263">
    <property type="component" value="Unassembled WGS sequence"/>
</dbReference>
<evidence type="ECO:0000313" key="1">
    <source>
        <dbReference type="EMBL" id="OGM28185.1"/>
    </source>
</evidence>
<name>A0A1F7YNT9_9BACT</name>
<gene>
    <name evidence="1" type="ORF">A2801_04095</name>
</gene>
<dbReference type="AlphaFoldDB" id="A0A1F7YNT9"/>
<evidence type="ECO:0000313" key="2">
    <source>
        <dbReference type="Proteomes" id="UP000177263"/>
    </source>
</evidence>
<accession>A0A1F7YNT9</accession>
<proteinExistence type="predicted"/>
<sequence length="103" mass="12107">MSKKLAKKYFDETPLDDYEKELKEFLEKGEFVSDPNFKENKKMFEEAAKNFIELEESKSITVRVKRKDLAKLKAKAARNNIPYQTLINLLISQYNEGKTKINL</sequence>